<evidence type="ECO:0000313" key="2">
    <source>
        <dbReference type="Proteomes" id="UP000006746"/>
    </source>
</evidence>
<organism evidence="1 2">
    <name type="scientific">Oceanibaculum indicum P24</name>
    <dbReference type="NCBI Taxonomy" id="1207063"/>
    <lineage>
        <taxon>Bacteria</taxon>
        <taxon>Pseudomonadati</taxon>
        <taxon>Pseudomonadota</taxon>
        <taxon>Alphaproteobacteria</taxon>
        <taxon>Rhodospirillales</taxon>
        <taxon>Oceanibaculaceae</taxon>
        <taxon>Oceanibaculum</taxon>
    </lineage>
</organism>
<dbReference type="AlphaFoldDB" id="K2IBF7"/>
<reference evidence="1 2" key="1">
    <citation type="journal article" date="2012" name="J. Bacteriol.">
        <title>Genome Sequence of Oceanibaculum indicum Type Strain P24.</title>
        <authorList>
            <person name="Lai Q."/>
            <person name="Shao Z."/>
        </authorList>
    </citation>
    <scope>NUCLEOTIDE SEQUENCE [LARGE SCALE GENOMIC DNA]</scope>
    <source>
        <strain evidence="1 2">P24</strain>
    </source>
</reference>
<sequence length="70" mass="8175">MSDLREALQEWFEELEERKRALGIPSACLKDARNPGDRRTEEKKILLRRRAERLRAAGKPDLFPALNIDD</sequence>
<dbReference type="Proteomes" id="UP000006746">
    <property type="component" value="Unassembled WGS sequence"/>
</dbReference>
<evidence type="ECO:0000313" key="1">
    <source>
        <dbReference type="EMBL" id="EKE67181.1"/>
    </source>
</evidence>
<dbReference type="EMBL" id="AMRL01000062">
    <property type="protein sequence ID" value="EKE67181.1"/>
    <property type="molecule type" value="Genomic_DNA"/>
</dbReference>
<comment type="caution">
    <text evidence="1">The sequence shown here is derived from an EMBL/GenBank/DDBJ whole genome shotgun (WGS) entry which is preliminary data.</text>
</comment>
<protein>
    <submittedName>
        <fullName evidence="1">Uncharacterized protein</fullName>
    </submittedName>
</protein>
<keyword evidence="2" id="KW-1185">Reference proteome</keyword>
<dbReference type="RefSeq" id="WP_008946363.1">
    <property type="nucleotide sequence ID" value="NZ_AMRL01000062.1"/>
</dbReference>
<proteinExistence type="predicted"/>
<gene>
    <name evidence="1" type="ORF">P24_18839</name>
</gene>
<accession>K2IBF7</accession>
<name>K2IBF7_9PROT</name>